<dbReference type="Proteomes" id="UP000576368">
    <property type="component" value="Unassembled WGS sequence"/>
</dbReference>
<evidence type="ECO:0000313" key="3">
    <source>
        <dbReference type="Proteomes" id="UP000576368"/>
    </source>
</evidence>
<name>A0A7X5YCG9_9BACT</name>
<dbReference type="GeneID" id="86890203"/>
<keyword evidence="4" id="KW-1185">Reference proteome</keyword>
<dbReference type="AlphaFoldDB" id="A0A7X5YCG9"/>
<evidence type="ECO:0000313" key="2">
    <source>
        <dbReference type="EMBL" id="WOF11277.1"/>
    </source>
</evidence>
<dbReference type="EMBL" id="CP043839">
    <property type="protein sequence ID" value="WOF11277.1"/>
    <property type="molecule type" value="Genomic_DNA"/>
</dbReference>
<organism evidence="1 3">
    <name type="scientific">Butyricimonas paravirosa</name>
    <dbReference type="NCBI Taxonomy" id="1472417"/>
    <lineage>
        <taxon>Bacteria</taxon>
        <taxon>Pseudomonadati</taxon>
        <taxon>Bacteroidota</taxon>
        <taxon>Bacteroidia</taxon>
        <taxon>Bacteroidales</taxon>
        <taxon>Odoribacteraceae</taxon>
        <taxon>Butyricimonas</taxon>
    </lineage>
</organism>
<dbReference type="Proteomes" id="UP001302374">
    <property type="component" value="Chromosome"/>
</dbReference>
<proteinExistence type="predicted"/>
<evidence type="ECO:0000313" key="4">
    <source>
        <dbReference type="Proteomes" id="UP001302374"/>
    </source>
</evidence>
<reference evidence="2 4" key="1">
    <citation type="submission" date="2019-09" db="EMBL/GenBank/DDBJ databases">
        <title>Butyricimonas paravirosa DSM 105722 (=214-4 = JCM 18677 = CCUG 65563).</title>
        <authorList>
            <person name="Le Roy T."/>
            <person name="Cani P.D."/>
        </authorList>
    </citation>
    <scope>NUCLEOTIDE SEQUENCE [LARGE SCALE GENOMIC DNA]</scope>
    <source>
        <strain evidence="2 4">DSM 105722</strain>
    </source>
</reference>
<gene>
    <name evidence="2" type="ORF">F1644_02845</name>
    <name evidence="1" type="ORF">GGR15_002260</name>
</gene>
<protein>
    <submittedName>
        <fullName evidence="1">Uncharacterized protein</fullName>
    </submittedName>
</protein>
<reference evidence="1 3" key="2">
    <citation type="submission" date="2020-03" db="EMBL/GenBank/DDBJ databases">
        <title>Genomic Encyclopedia of Type Strains, Phase IV (KMG-IV): sequencing the most valuable type-strain genomes for metagenomic binning, comparative biology and taxonomic classification.</title>
        <authorList>
            <person name="Goeker M."/>
        </authorList>
    </citation>
    <scope>NUCLEOTIDE SEQUENCE [LARGE SCALE GENOMIC DNA]</scope>
    <source>
        <strain evidence="1 3">DSM 105722</strain>
    </source>
</reference>
<dbReference type="RefSeq" id="WP_118302131.1">
    <property type="nucleotide sequence ID" value="NZ_BMPA01000007.1"/>
</dbReference>
<sequence>MKRVFILLVIQIIFLGVLSAQKMTRSSEYDFYAKKKLWRRLFLDSVRLKEQKEIYFSFSRDSTLKLVSAKDIFTRGDSIYLNKLTLNKFDVNLDLFPRVDFKYTLPVKPLLYISLLDYSSKPVLDRYSHFYNPFDRNRNSRDLKYLWSGGATNFKETGYSGNFTNHTKPMYLLHLVRDGKKIKGFALELLDDDDW</sequence>
<accession>A0A7X5YCG9</accession>
<dbReference type="EMBL" id="JAATLI010000007">
    <property type="protein sequence ID" value="NJC18633.1"/>
    <property type="molecule type" value="Genomic_DNA"/>
</dbReference>
<evidence type="ECO:0000313" key="1">
    <source>
        <dbReference type="EMBL" id="NJC18633.1"/>
    </source>
</evidence>